<keyword evidence="3" id="KW-0472">Membrane</keyword>
<accession>A0A935C4K1</accession>
<evidence type="ECO:0000313" key="5">
    <source>
        <dbReference type="Proteomes" id="UP000633365"/>
    </source>
</evidence>
<keyword evidence="2" id="KW-0997">Cell inner membrane</keyword>
<comment type="caution">
    <text evidence="4">The sequence shown here is derived from an EMBL/GenBank/DDBJ whole genome shotgun (WGS) entry which is preliminary data.</text>
</comment>
<evidence type="ECO:0000256" key="3">
    <source>
        <dbReference type="ARBA" id="ARBA00023136"/>
    </source>
</evidence>
<dbReference type="Pfam" id="PF07348">
    <property type="entry name" value="Syd"/>
    <property type="match status" value="1"/>
</dbReference>
<dbReference type="RefSeq" id="WP_201428957.1">
    <property type="nucleotide sequence ID" value="NZ_JAEQMG010000198.1"/>
</dbReference>
<evidence type="ECO:0000313" key="4">
    <source>
        <dbReference type="EMBL" id="MBK6090301.1"/>
    </source>
</evidence>
<dbReference type="EMBL" id="JAEQMG010000198">
    <property type="protein sequence ID" value="MBK6090301.1"/>
    <property type="molecule type" value="Genomic_DNA"/>
</dbReference>
<organism evidence="4 5">
    <name type="scientific">Ruminococcus difficilis</name>
    <dbReference type="NCBI Taxonomy" id="2763069"/>
    <lineage>
        <taxon>Bacteria</taxon>
        <taxon>Bacillati</taxon>
        <taxon>Bacillota</taxon>
        <taxon>Clostridia</taxon>
        <taxon>Eubacteriales</taxon>
        <taxon>Oscillospiraceae</taxon>
        <taxon>Ruminococcus</taxon>
    </lineage>
</organism>
<dbReference type="Proteomes" id="UP000633365">
    <property type="component" value="Unassembled WGS sequence"/>
</dbReference>
<dbReference type="InterPro" id="IPR009948">
    <property type="entry name" value="Syd"/>
</dbReference>
<dbReference type="Gene3D" id="3.40.1580.20">
    <property type="entry name" value="Syd protein"/>
    <property type="match status" value="1"/>
</dbReference>
<dbReference type="InterPro" id="IPR038228">
    <property type="entry name" value="Syd_sf"/>
</dbReference>
<evidence type="ECO:0000256" key="2">
    <source>
        <dbReference type="ARBA" id="ARBA00022519"/>
    </source>
</evidence>
<dbReference type="GO" id="GO:0009898">
    <property type="term" value="C:cytoplasmic side of plasma membrane"/>
    <property type="evidence" value="ECO:0007669"/>
    <property type="project" value="InterPro"/>
</dbReference>
<reference evidence="4" key="1">
    <citation type="submission" date="2021-01" db="EMBL/GenBank/DDBJ databases">
        <title>Genome public.</title>
        <authorList>
            <person name="Liu C."/>
            <person name="Sun Q."/>
        </authorList>
    </citation>
    <scope>NUCLEOTIDE SEQUENCE</scope>
    <source>
        <strain evidence="4">M6</strain>
    </source>
</reference>
<protein>
    <submittedName>
        <fullName evidence="4">SecY-interacting protein Syd</fullName>
    </submittedName>
</protein>
<gene>
    <name evidence="4" type="ORF">JKK62_16940</name>
</gene>
<proteinExistence type="predicted"/>
<keyword evidence="1" id="KW-1003">Cell membrane</keyword>
<keyword evidence="5" id="KW-1185">Reference proteome</keyword>
<evidence type="ECO:0000256" key="1">
    <source>
        <dbReference type="ARBA" id="ARBA00022475"/>
    </source>
</evidence>
<sequence length="184" mass="21524">MNSLMETSFCNYFRRLQLLYNQEFSTKPTVSYSKELNSKLLIGNPDEDGEIQWLPIKQDQYLNWLLVEQRLRFTLRKEIKEYYNTYFFLVLSGSYKGCKINFYSLDGSKPIEQIIINAFEDAQYVFPQKSFLLIGNAVIDDNDSYFLFFDNDTGDLFCYESETNTKIVLSNSIAEVIGNMEACI</sequence>
<name>A0A935C4K1_9FIRM</name>
<dbReference type="AlphaFoldDB" id="A0A935C4K1"/>